<evidence type="ECO:0000313" key="2">
    <source>
        <dbReference type="EMBL" id="TYL61451.1"/>
    </source>
</evidence>
<gene>
    <name evidence="2" type="ORF">FYL31_00065</name>
</gene>
<dbReference type="GO" id="GO:0051301">
    <property type="term" value="P:cell division"/>
    <property type="evidence" value="ECO:0007669"/>
    <property type="project" value="UniProtKB-KW"/>
</dbReference>
<dbReference type="PANTHER" id="PTHR32432">
    <property type="entry name" value="CELL DIVISION PROTEIN FTSA-RELATED"/>
    <property type="match status" value="1"/>
</dbReference>
<reference evidence="2 3" key="2">
    <citation type="submission" date="2019-09" db="EMBL/GenBank/DDBJ databases">
        <title>Strain-level analysis of Eubacterium rectale using genomes from metagenomes.</title>
        <authorList>
            <person name="Karcher N."/>
            <person name="Segata N."/>
        </authorList>
    </citation>
    <scope>NUCLEOTIDE SEQUENCE [LARGE SCALE GENOMIC DNA]</scope>
    <source>
        <strain evidence="2 3">T3WBe13</strain>
    </source>
</reference>
<protein>
    <submittedName>
        <fullName evidence="2">Cell division protein FtsA</fullName>
    </submittedName>
</protein>
<dbReference type="SUPFAM" id="SSF53067">
    <property type="entry name" value="Actin-like ATPase domain"/>
    <property type="match status" value="2"/>
</dbReference>
<keyword evidence="2" id="KW-0131">Cell cycle</keyword>
<dbReference type="InterPro" id="IPR043129">
    <property type="entry name" value="ATPase_NBD"/>
</dbReference>
<proteinExistence type="predicted"/>
<reference evidence="2 3" key="1">
    <citation type="submission" date="2019-08" db="EMBL/GenBank/DDBJ databases">
        <authorList>
            <person name="Duncan S."/>
            <person name="Walker A."/>
        </authorList>
    </citation>
    <scope>NUCLEOTIDE SEQUENCE [LARGE SCALE GENOMIC DNA]</scope>
    <source>
        <strain evidence="2 3">T3WBe13</strain>
    </source>
</reference>
<dbReference type="Pfam" id="PF14450">
    <property type="entry name" value="FtsA"/>
    <property type="match status" value="1"/>
</dbReference>
<sequence>MNNVFGLDIGTRNVVGTVGYQTDDREFVVTAQYVREHETRAMLDGQIHDIGRVAKTIKEVKDELEKQTGQPLEEVCIAAAGRVLKTVTTHVEYEYAQESVVTGEDVHTLNLLGIEKAQEALKEVNDTSYKFYCVGYSTVKFFLNDEVFISLEGHKANKIGEDIIVTFLPEDVVDGLYAAVGQAGLSVANMTLEPIAAINVAIPENYRMLNIALVDVGAGTSDISITRDGSIIAYGMIPHAGDEMTEVIVQHFLVDFNMAESIKLQSTTSDTVTYKDIMSIEHTIPAQDVWDVAAPVVDSIAQEVSAKIRELNGDKTVSACFVVGGGGKIHGFTEKLAEDLDLPEERVALRGEEVLGDVTFEQEDIKKDPLLVTPIGICLNYYEQRNNFIMVRFNGERIKLYDNNRLTIVDAALQAGFSNDELFPKRGTPINFTVNGVARLVRGEAGEGAVVTMNGKPASINTPLEPNSEIIIEPSTAGEAAEYKISQLDEYNHSVITFIINGRKVSCPRFVQVNGRLEPEDYSIRENDVIETRNYYTVRQIAQFMDLVIDTDQMIFVNNEEADLDTLVYENFSVEWKTDEYGVARIDNNNYNDTQESDSDDASVLAEQDADNTVTRTSEQMMNQVLDELHDEFAKEAEASAVPENELPKNDIQEEIHEEDSSENTVTVIVNGEPVELSGKDTYIFVDIFTHISFDLQAGKGRAIATVINGRDAQFSEELHEGDQIELYWKEN</sequence>
<dbReference type="InterPro" id="IPR003494">
    <property type="entry name" value="SHS2_FtsA"/>
</dbReference>
<name>A0A5S4VUV5_9FIRM</name>
<dbReference type="Gene3D" id="3.30.1490.300">
    <property type="match status" value="1"/>
</dbReference>
<dbReference type="AlphaFoldDB" id="A0A5S4VUV5"/>
<dbReference type="RefSeq" id="WP_148871626.1">
    <property type="nucleotide sequence ID" value="NZ_VSTF01000001.1"/>
</dbReference>
<organism evidence="2 3">
    <name type="scientific">Agathobacter rectalis</name>
    <dbReference type="NCBI Taxonomy" id="39491"/>
    <lineage>
        <taxon>Bacteria</taxon>
        <taxon>Bacillati</taxon>
        <taxon>Bacillota</taxon>
        <taxon>Clostridia</taxon>
        <taxon>Lachnospirales</taxon>
        <taxon>Lachnospiraceae</taxon>
        <taxon>Agathobacter</taxon>
    </lineage>
</organism>
<dbReference type="EMBL" id="VSTF01000001">
    <property type="protein sequence ID" value="TYL61451.1"/>
    <property type="molecule type" value="Genomic_DNA"/>
</dbReference>
<feature type="domain" description="SHS2" evidence="1">
    <location>
        <begin position="4"/>
        <end position="201"/>
    </location>
</feature>
<dbReference type="SMART" id="SM00842">
    <property type="entry name" value="FtsA"/>
    <property type="match status" value="1"/>
</dbReference>
<dbReference type="CDD" id="cd24004">
    <property type="entry name" value="ASKHA_NBD_PilM-like"/>
    <property type="match status" value="1"/>
</dbReference>
<comment type="caution">
    <text evidence="2">The sequence shown here is derived from an EMBL/GenBank/DDBJ whole genome shotgun (WGS) entry which is preliminary data.</text>
</comment>
<evidence type="ECO:0000259" key="1">
    <source>
        <dbReference type="SMART" id="SM00842"/>
    </source>
</evidence>
<evidence type="ECO:0000313" key="3">
    <source>
        <dbReference type="Proteomes" id="UP000324327"/>
    </source>
</evidence>
<dbReference type="Proteomes" id="UP000324327">
    <property type="component" value="Unassembled WGS sequence"/>
</dbReference>
<dbReference type="Gene3D" id="3.30.420.40">
    <property type="match status" value="3"/>
</dbReference>
<dbReference type="PANTHER" id="PTHR32432:SF3">
    <property type="entry name" value="ETHANOLAMINE UTILIZATION PROTEIN EUTJ"/>
    <property type="match status" value="1"/>
</dbReference>
<accession>A0A5S4VUV5</accession>
<dbReference type="InterPro" id="IPR050696">
    <property type="entry name" value="FtsA/MreB"/>
</dbReference>
<keyword evidence="2" id="KW-0132">Cell division</keyword>